<feature type="non-terminal residue" evidence="3">
    <location>
        <position position="1"/>
    </location>
</feature>
<evidence type="ECO:0000259" key="2">
    <source>
        <dbReference type="Pfam" id="PF13154"/>
    </source>
</evidence>
<feature type="compositionally biased region" description="Basic and acidic residues" evidence="1">
    <location>
        <begin position="106"/>
        <end position="117"/>
    </location>
</feature>
<feature type="region of interest" description="Disordered" evidence="1">
    <location>
        <begin position="96"/>
        <end position="117"/>
    </location>
</feature>
<dbReference type="AlphaFoldDB" id="K1UPT9"/>
<accession>K1UPT9</accession>
<organism evidence="3">
    <name type="scientific">human gut metagenome</name>
    <dbReference type="NCBI Taxonomy" id="408170"/>
    <lineage>
        <taxon>unclassified sequences</taxon>
        <taxon>metagenomes</taxon>
        <taxon>organismal metagenomes</taxon>
    </lineage>
</organism>
<dbReference type="Pfam" id="PF13154">
    <property type="entry name" value="DUF3991"/>
    <property type="match status" value="1"/>
</dbReference>
<feature type="domain" description="DUF3991" evidence="2">
    <location>
        <begin position="128"/>
        <end position="194"/>
    </location>
</feature>
<name>K1UPT9_9ZZZZ</name>
<evidence type="ECO:0000313" key="3">
    <source>
        <dbReference type="EMBL" id="EKC80180.1"/>
    </source>
</evidence>
<dbReference type="SUPFAM" id="SSF57783">
    <property type="entry name" value="Zinc beta-ribbon"/>
    <property type="match status" value="1"/>
</dbReference>
<comment type="caution">
    <text evidence="3">The sequence shown here is derived from an EMBL/GenBank/DDBJ whole genome shotgun (WGS) entry which is preliminary data.</text>
</comment>
<proteinExistence type="predicted"/>
<sequence length="265" mass="29524">SMPGVTEQEIAQAKQMNLYQYMQLCEPDNFKPEGPGQFRHKGHSSLTFAEDGSWTYFKTKATGRTALNYLIAVEGVSFVEAVREINRIQGGVRPSFQPVKAPSPPAEKKPAKEFRLPKPDKNNYAATAYLRKRCIHPNVLTVCKQKRILYQTSFKDHPNCVFVGRDGNGEAKGGSLRGCSQIQFRRDIPGSKKIYPFYIEAAATADTVEVYEAPIDAMSGASLKIIQHTGNWRGVHYLALGGTDYAALDAFLTYYPNITHYCSVS</sequence>
<gene>
    <name evidence="3" type="ORF">LEA_01657</name>
</gene>
<protein>
    <recommendedName>
        <fullName evidence="2">DUF3991 domain-containing protein</fullName>
    </recommendedName>
</protein>
<evidence type="ECO:0000256" key="1">
    <source>
        <dbReference type="SAM" id="MobiDB-lite"/>
    </source>
</evidence>
<reference evidence="3" key="1">
    <citation type="journal article" date="2013" name="Environ. Microbiol.">
        <title>Microbiota from the distal guts of lean and obese adolescents exhibit partial functional redundancy besides clear differences in community structure.</title>
        <authorList>
            <person name="Ferrer M."/>
            <person name="Ruiz A."/>
            <person name="Lanza F."/>
            <person name="Haange S.B."/>
            <person name="Oberbach A."/>
            <person name="Till H."/>
            <person name="Bargiela R."/>
            <person name="Campoy C."/>
            <person name="Segura M.T."/>
            <person name="Richter M."/>
            <person name="von Bergen M."/>
            <person name="Seifert J."/>
            <person name="Suarez A."/>
        </authorList>
    </citation>
    <scope>NUCLEOTIDE SEQUENCE</scope>
</reference>
<dbReference type="EMBL" id="AJWY01001144">
    <property type="protein sequence ID" value="EKC80180.1"/>
    <property type="molecule type" value="Genomic_DNA"/>
</dbReference>
<dbReference type="InterPro" id="IPR025054">
    <property type="entry name" value="DUF3991"/>
</dbReference>